<dbReference type="EMBL" id="LVCJ01000003">
    <property type="protein sequence ID" value="OAL40005.1"/>
    <property type="molecule type" value="Genomic_DNA"/>
</dbReference>
<sequence length="267" mass="27604">MNALRLSASSLTRRSTTIHTRPNPRGTPRAQTIPYSRTWPCASIRYQSSSSSTTSPSSTPAATSASTTQCQQDIQSQRSAQQDRTRIDRQPSEYSKSGTDDAVASQPVSFSPDSTATADPARSIAQAAAGQQIQTQNSTTAATTTTTTTGTSNEAPTPPSNAPFNPLEVSPANVEISSTTSETEGATAVVRDAQKSRTYVGTTTQKSKSKSTTATTAAKRVFAGTDTRKDAMPGGAAQEGVDSTATGAGTSPARPGGKGPIIRPGSR</sequence>
<feature type="compositionally biased region" description="Low complexity" evidence="1">
    <location>
        <begin position="252"/>
        <end position="267"/>
    </location>
</feature>
<comment type="caution">
    <text evidence="2">The sequence shown here is derived from an EMBL/GenBank/DDBJ whole genome shotgun (WGS) entry which is preliminary data.</text>
</comment>
<feature type="compositionally biased region" description="Basic and acidic residues" evidence="1">
    <location>
        <begin position="81"/>
        <end position="91"/>
    </location>
</feature>
<accession>A0A178DG23</accession>
<evidence type="ECO:0000313" key="2">
    <source>
        <dbReference type="EMBL" id="OAL40005.1"/>
    </source>
</evidence>
<feature type="compositionally biased region" description="Low complexity" evidence="1">
    <location>
        <begin position="1"/>
        <end position="17"/>
    </location>
</feature>
<proteinExistence type="predicted"/>
<organism evidence="2 3">
    <name type="scientific">Fonsecaea nubica</name>
    <dbReference type="NCBI Taxonomy" id="856822"/>
    <lineage>
        <taxon>Eukaryota</taxon>
        <taxon>Fungi</taxon>
        <taxon>Dikarya</taxon>
        <taxon>Ascomycota</taxon>
        <taxon>Pezizomycotina</taxon>
        <taxon>Eurotiomycetes</taxon>
        <taxon>Chaetothyriomycetidae</taxon>
        <taxon>Chaetothyriales</taxon>
        <taxon>Herpotrichiellaceae</taxon>
        <taxon>Fonsecaea</taxon>
    </lineage>
</organism>
<dbReference type="GeneID" id="34584344"/>
<dbReference type="Proteomes" id="UP000185904">
    <property type="component" value="Unassembled WGS sequence"/>
</dbReference>
<feature type="compositionally biased region" description="Polar residues" evidence="1">
    <location>
        <begin position="106"/>
        <end position="117"/>
    </location>
</feature>
<name>A0A178DG23_9EURO</name>
<dbReference type="AlphaFoldDB" id="A0A178DG23"/>
<feature type="compositionally biased region" description="Low complexity" evidence="1">
    <location>
        <begin position="48"/>
        <end position="80"/>
    </location>
</feature>
<evidence type="ECO:0000313" key="3">
    <source>
        <dbReference type="Proteomes" id="UP000185904"/>
    </source>
</evidence>
<dbReference type="OrthoDB" id="4220319at2759"/>
<reference evidence="2 3" key="1">
    <citation type="submission" date="2016-03" db="EMBL/GenBank/DDBJ databases">
        <title>The draft genome sequence of Fonsecaea nubica causative agent of cutaneous subcutaneous infection in human host.</title>
        <authorList>
            <person name="Costa F."/>
            <person name="Sybren D.H."/>
            <person name="Raittz R.T."/>
            <person name="Weiss V.A."/>
            <person name="Leao A.C."/>
            <person name="Gomes R."/>
            <person name="De Souza E.M."/>
            <person name="Pedrosa F.O."/>
            <person name="Steffens M.B."/>
            <person name="Bombassaro A."/>
            <person name="Tadra-Sfeir M.Z."/>
            <person name="Moreno L.F."/>
            <person name="Najafzadeh M.J."/>
            <person name="Felipe M.S."/>
            <person name="Teixeira M."/>
            <person name="Sun J."/>
            <person name="Xi L."/>
            <person name="Castro M.A."/>
            <person name="Vicente V.A."/>
        </authorList>
    </citation>
    <scope>NUCLEOTIDE SEQUENCE [LARGE SCALE GENOMIC DNA]</scope>
    <source>
        <strain evidence="2 3">CBS 269.64</strain>
    </source>
</reference>
<feature type="compositionally biased region" description="Low complexity" evidence="1">
    <location>
        <begin position="175"/>
        <end position="184"/>
    </location>
</feature>
<keyword evidence="3" id="KW-1185">Reference proteome</keyword>
<evidence type="ECO:0000256" key="1">
    <source>
        <dbReference type="SAM" id="MobiDB-lite"/>
    </source>
</evidence>
<dbReference type="RefSeq" id="XP_022505017.1">
    <property type="nucleotide sequence ID" value="XM_022639226.1"/>
</dbReference>
<protein>
    <submittedName>
        <fullName evidence="2">Uncharacterized protein</fullName>
    </submittedName>
</protein>
<gene>
    <name evidence="2" type="ORF">AYO20_00918</name>
</gene>
<feature type="region of interest" description="Disordered" evidence="1">
    <location>
        <begin position="1"/>
        <end position="267"/>
    </location>
</feature>
<feature type="compositionally biased region" description="Low complexity" evidence="1">
    <location>
        <begin position="121"/>
        <end position="153"/>
    </location>
</feature>
<feature type="compositionally biased region" description="Low complexity" evidence="1">
    <location>
        <begin position="202"/>
        <end position="219"/>
    </location>
</feature>